<name>A0A2H3JSN0_WOLCO</name>
<keyword evidence="3" id="KW-1185">Reference proteome</keyword>
<evidence type="ECO:0000313" key="2">
    <source>
        <dbReference type="EMBL" id="PCH39037.1"/>
    </source>
</evidence>
<dbReference type="OMA" id="GESARIM"/>
<dbReference type="AlphaFoldDB" id="A0A2H3JSN0"/>
<organism evidence="2 3">
    <name type="scientific">Wolfiporia cocos (strain MD-104)</name>
    <name type="common">Brown rot fungus</name>
    <dbReference type="NCBI Taxonomy" id="742152"/>
    <lineage>
        <taxon>Eukaryota</taxon>
        <taxon>Fungi</taxon>
        <taxon>Dikarya</taxon>
        <taxon>Basidiomycota</taxon>
        <taxon>Agaricomycotina</taxon>
        <taxon>Agaricomycetes</taxon>
        <taxon>Polyporales</taxon>
        <taxon>Phaeolaceae</taxon>
        <taxon>Wolfiporia</taxon>
    </lineage>
</organism>
<proteinExistence type="predicted"/>
<protein>
    <submittedName>
        <fullName evidence="2">Uncharacterized protein</fullName>
    </submittedName>
</protein>
<dbReference type="PANTHER" id="PTHR40465:SF1">
    <property type="entry name" value="DUF6534 DOMAIN-CONTAINING PROTEIN"/>
    <property type="match status" value="1"/>
</dbReference>
<feature type="transmembrane region" description="Helical" evidence="1">
    <location>
        <begin position="46"/>
        <end position="69"/>
    </location>
</feature>
<accession>A0A2H3JSN0</accession>
<evidence type="ECO:0000313" key="3">
    <source>
        <dbReference type="Proteomes" id="UP000218811"/>
    </source>
</evidence>
<evidence type="ECO:0000256" key="1">
    <source>
        <dbReference type="SAM" id="Phobius"/>
    </source>
</evidence>
<keyword evidence="1" id="KW-0472">Membrane</keyword>
<feature type="transmembrane region" description="Helical" evidence="1">
    <location>
        <begin position="12"/>
        <end position="34"/>
    </location>
</feature>
<dbReference type="STRING" id="742152.A0A2H3JSN0"/>
<reference evidence="2 3" key="1">
    <citation type="journal article" date="2012" name="Science">
        <title>The Paleozoic origin of enzymatic lignin decomposition reconstructed from 31 fungal genomes.</title>
        <authorList>
            <person name="Floudas D."/>
            <person name="Binder M."/>
            <person name="Riley R."/>
            <person name="Barry K."/>
            <person name="Blanchette R.A."/>
            <person name="Henrissat B."/>
            <person name="Martinez A.T."/>
            <person name="Otillar R."/>
            <person name="Spatafora J.W."/>
            <person name="Yadav J.S."/>
            <person name="Aerts A."/>
            <person name="Benoit I."/>
            <person name="Boyd A."/>
            <person name="Carlson A."/>
            <person name="Copeland A."/>
            <person name="Coutinho P.M."/>
            <person name="de Vries R.P."/>
            <person name="Ferreira P."/>
            <person name="Findley K."/>
            <person name="Foster B."/>
            <person name="Gaskell J."/>
            <person name="Glotzer D."/>
            <person name="Gorecki P."/>
            <person name="Heitman J."/>
            <person name="Hesse C."/>
            <person name="Hori C."/>
            <person name="Igarashi K."/>
            <person name="Jurgens J.A."/>
            <person name="Kallen N."/>
            <person name="Kersten P."/>
            <person name="Kohler A."/>
            <person name="Kuees U."/>
            <person name="Kumar T.K.A."/>
            <person name="Kuo A."/>
            <person name="LaButti K."/>
            <person name="Larrondo L.F."/>
            <person name="Lindquist E."/>
            <person name="Ling A."/>
            <person name="Lombard V."/>
            <person name="Lucas S."/>
            <person name="Lundell T."/>
            <person name="Martin R."/>
            <person name="McLaughlin D.J."/>
            <person name="Morgenstern I."/>
            <person name="Morin E."/>
            <person name="Murat C."/>
            <person name="Nagy L.G."/>
            <person name="Nolan M."/>
            <person name="Ohm R.A."/>
            <person name="Patyshakuliyeva A."/>
            <person name="Rokas A."/>
            <person name="Ruiz-Duenas F.J."/>
            <person name="Sabat G."/>
            <person name="Salamov A."/>
            <person name="Samejima M."/>
            <person name="Schmutz J."/>
            <person name="Slot J.C."/>
            <person name="St John F."/>
            <person name="Stenlid J."/>
            <person name="Sun H."/>
            <person name="Sun S."/>
            <person name="Syed K."/>
            <person name="Tsang A."/>
            <person name="Wiebenga A."/>
            <person name="Young D."/>
            <person name="Pisabarro A."/>
            <person name="Eastwood D.C."/>
            <person name="Martin F."/>
            <person name="Cullen D."/>
            <person name="Grigoriev I.V."/>
            <person name="Hibbett D.S."/>
        </authorList>
    </citation>
    <scope>NUCLEOTIDE SEQUENCE [LARGE SCALE GENOMIC DNA]</scope>
    <source>
        <strain evidence="2 3">MD-104</strain>
    </source>
</reference>
<dbReference type="Proteomes" id="UP000218811">
    <property type="component" value="Unassembled WGS sequence"/>
</dbReference>
<feature type="transmembrane region" description="Helical" evidence="1">
    <location>
        <begin position="81"/>
        <end position="106"/>
    </location>
</feature>
<keyword evidence="1" id="KW-0812">Transmembrane</keyword>
<dbReference type="PANTHER" id="PTHR40465">
    <property type="entry name" value="CHROMOSOME 1, WHOLE GENOME SHOTGUN SEQUENCE"/>
    <property type="match status" value="1"/>
</dbReference>
<dbReference type="OrthoDB" id="2786217at2759"/>
<feature type="transmembrane region" description="Helical" evidence="1">
    <location>
        <begin position="152"/>
        <end position="178"/>
    </location>
</feature>
<gene>
    <name evidence="2" type="ORF">WOLCODRAFT_85020</name>
</gene>
<sequence>MPLSVNLTEGPILVGILIATFLYGVATLQTYNYYRQYVKDPIWLKLLGLSRLLETTLTVLTCTYLYTLVVTNFDKPNAYDMLPWTVAIVFFTGGLLGAVVQSFFAWRVYVISGHLLPSIVSWSGGLARIGITAAMCGFVIRTGSRELYEARYGWTIDLVLGIALFVDVFNTGCLCYYLSRRQSKERKYVQVFLCRMYVS</sequence>
<feature type="transmembrane region" description="Helical" evidence="1">
    <location>
        <begin position="118"/>
        <end position="140"/>
    </location>
</feature>
<dbReference type="EMBL" id="KB467954">
    <property type="protein sequence ID" value="PCH39037.1"/>
    <property type="molecule type" value="Genomic_DNA"/>
</dbReference>
<keyword evidence="1" id="KW-1133">Transmembrane helix</keyword>